<reference evidence="2 3" key="1">
    <citation type="journal article" date="2016" name="Nat. Commun.">
        <title>Thousands of microbial genomes shed light on interconnected biogeochemical processes in an aquifer system.</title>
        <authorList>
            <person name="Anantharaman K."/>
            <person name="Brown C.T."/>
            <person name="Hug L.A."/>
            <person name="Sharon I."/>
            <person name="Castelle C.J."/>
            <person name="Probst A.J."/>
            <person name="Thomas B.C."/>
            <person name="Singh A."/>
            <person name="Wilkins M.J."/>
            <person name="Karaoz U."/>
            <person name="Brodie E.L."/>
            <person name="Williams K.H."/>
            <person name="Hubbard S.S."/>
            <person name="Banfield J.F."/>
        </authorList>
    </citation>
    <scope>NUCLEOTIDE SEQUENCE [LARGE SCALE GENOMIC DNA]</scope>
</reference>
<accession>A0A1F5SG56</accession>
<dbReference type="Proteomes" id="UP000178367">
    <property type="component" value="Unassembled WGS sequence"/>
</dbReference>
<dbReference type="EMBL" id="MFGB01000020">
    <property type="protein sequence ID" value="OGF25654.1"/>
    <property type="molecule type" value="Genomic_DNA"/>
</dbReference>
<organism evidence="2 3">
    <name type="scientific">Candidatus Falkowbacteria bacterium RIFOXYA2_FULL_47_19</name>
    <dbReference type="NCBI Taxonomy" id="1797994"/>
    <lineage>
        <taxon>Bacteria</taxon>
        <taxon>Candidatus Falkowiibacteriota</taxon>
    </lineage>
</organism>
<evidence type="ECO:0000313" key="2">
    <source>
        <dbReference type="EMBL" id="OGF25654.1"/>
    </source>
</evidence>
<sequence>MFSGPAAFPCRRLPGGRSKNLSTNRGLCQRESKTKNTSIGSNALPKLPSPRPALREGRGTPLQFWRGVLRRYPLLSASWRIGAAAGG</sequence>
<evidence type="ECO:0000256" key="1">
    <source>
        <dbReference type="SAM" id="MobiDB-lite"/>
    </source>
</evidence>
<dbReference type="AlphaFoldDB" id="A0A1F5SG56"/>
<proteinExistence type="predicted"/>
<feature type="region of interest" description="Disordered" evidence="1">
    <location>
        <begin position="1"/>
        <end position="55"/>
    </location>
</feature>
<name>A0A1F5SG56_9BACT</name>
<gene>
    <name evidence="2" type="ORF">A2227_00385</name>
</gene>
<protein>
    <submittedName>
        <fullName evidence="2">Uncharacterized protein</fullName>
    </submittedName>
</protein>
<comment type="caution">
    <text evidence="2">The sequence shown here is derived from an EMBL/GenBank/DDBJ whole genome shotgun (WGS) entry which is preliminary data.</text>
</comment>
<evidence type="ECO:0000313" key="3">
    <source>
        <dbReference type="Proteomes" id="UP000178367"/>
    </source>
</evidence>